<keyword evidence="2 6" id="KW-0699">rRNA-binding</keyword>
<feature type="region of interest" description="Disordered" evidence="7">
    <location>
        <begin position="287"/>
        <end position="307"/>
    </location>
</feature>
<dbReference type="Proteomes" id="UP001212841">
    <property type="component" value="Unassembled WGS sequence"/>
</dbReference>
<keyword evidence="5" id="KW-0687">Ribonucleoprotein</keyword>
<evidence type="ECO:0000256" key="7">
    <source>
        <dbReference type="SAM" id="MobiDB-lite"/>
    </source>
</evidence>
<comment type="similarity">
    <text evidence="1">Belongs to the universal ribosomal protein uS4 family.</text>
</comment>
<dbReference type="CDD" id="cd00165">
    <property type="entry name" value="S4"/>
    <property type="match status" value="1"/>
</dbReference>
<dbReference type="PROSITE" id="PS50889">
    <property type="entry name" value="S4"/>
    <property type="match status" value="1"/>
</dbReference>
<dbReference type="Pfam" id="PF01479">
    <property type="entry name" value="S4"/>
    <property type="match status" value="1"/>
</dbReference>
<dbReference type="GO" id="GO:0042274">
    <property type="term" value="P:ribosomal small subunit biogenesis"/>
    <property type="evidence" value="ECO:0007669"/>
    <property type="project" value="TreeGrafter"/>
</dbReference>
<dbReference type="GO" id="GO:0005763">
    <property type="term" value="C:mitochondrial small ribosomal subunit"/>
    <property type="evidence" value="ECO:0007669"/>
    <property type="project" value="TreeGrafter"/>
</dbReference>
<dbReference type="EMBL" id="JADGJD010000108">
    <property type="protein sequence ID" value="KAJ3054890.1"/>
    <property type="molecule type" value="Genomic_DNA"/>
</dbReference>
<comment type="caution">
    <text evidence="9">The sequence shown here is derived from an EMBL/GenBank/DDBJ whole genome shotgun (WGS) entry which is preliminary data.</text>
</comment>
<evidence type="ECO:0000313" key="10">
    <source>
        <dbReference type="Proteomes" id="UP001212841"/>
    </source>
</evidence>
<dbReference type="PROSITE" id="PS00632">
    <property type="entry name" value="RIBOSOMAL_S4"/>
    <property type="match status" value="1"/>
</dbReference>
<dbReference type="InterPro" id="IPR036986">
    <property type="entry name" value="S4_RNA-bd_sf"/>
</dbReference>
<sequence>MPGRTWGIRIKNFHHPDKQLIRQDWHKHNLYSLFQRTKLPDQSRNTIFQQSWAAKRDLRAYHFPYVTINQFLSRHWPKSGLPLQEMTRAERERVPPMQSLMFAELERRLETVVFRCNFAPSIMRAREMVSKGHVRVNGEKVKAPNRRLEDGDMITIKPSALPYRKKGEDGPIFEADKWSAPWMFVPDYLEVDYQTASAVFLRSPLPQPDKVEIPSPYPPSIHQLGFAWYSRIIQKKKQMKSPLRAPRNPYLNIGGQAVRLKKKFYSLRLMDNKNREKALYSAFVEKQQEKKERAEAAERKKAETAPA</sequence>
<dbReference type="SMART" id="SM00363">
    <property type="entry name" value="S4"/>
    <property type="match status" value="1"/>
</dbReference>
<keyword evidence="10" id="KW-1185">Reference proteome</keyword>
<dbReference type="Gene3D" id="3.10.290.10">
    <property type="entry name" value="RNA-binding S4 domain"/>
    <property type="match status" value="1"/>
</dbReference>
<proteinExistence type="inferred from homology"/>
<evidence type="ECO:0000256" key="5">
    <source>
        <dbReference type="ARBA" id="ARBA00023274"/>
    </source>
</evidence>
<dbReference type="PANTHER" id="PTHR11831">
    <property type="entry name" value="30S 40S RIBOSOMAL PROTEIN"/>
    <property type="match status" value="1"/>
</dbReference>
<dbReference type="InterPro" id="IPR022801">
    <property type="entry name" value="Ribosomal_uS4"/>
</dbReference>
<reference evidence="9" key="1">
    <citation type="submission" date="2020-05" db="EMBL/GenBank/DDBJ databases">
        <title>Phylogenomic resolution of chytrid fungi.</title>
        <authorList>
            <person name="Stajich J.E."/>
            <person name="Amses K."/>
            <person name="Simmons R."/>
            <person name="Seto K."/>
            <person name="Myers J."/>
            <person name="Bonds A."/>
            <person name="Quandt C.A."/>
            <person name="Barry K."/>
            <person name="Liu P."/>
            <person name="Grigoriev I."/>
            <person name="Longcore J.E."/>
            <person name="James T.Y."/>
        </authorList>
    </citation>
    <scope>NUCLEOTIDE SEQUENCE</scope>
    <source>
        <strain evidence="9">JEL0318</strain>
    </source>
</reference>
<dbReference type="InterPro" id="IPR002942">
    <property type="entry name" value="S4_RNA-bd"/>
</dbReference>
<evidence type="ECO:0000313" key="9">
    <source>
        <dbReference type="EMBL" id="KAJ3054890.1"/>
    </source>
</evidence>
<dbReference type="AlphaFoldDB" id="A0AAD5SNK8"/>
<dbReference type="GO" id="GO:0003735">
    <property type="term" value="F:structural constituent of ribosome"/>
    <property type="evidence" value="ECO:0007669"/>
    <property type="project" value="TreeGrafter"/>
</dbReference>
<keyword evidence="3 6" id="KW-0694">RNA-binding</keyword>
<keyword evidence="4 9" id="KW-0689">Ribosomal protein</keyword>
<evidence type="ECO:0000256" key="3">
    <source>
        <dbReference type="ARBA" id="ARBA00022884"/>
    </source>
</evidence>
<organism evidence="9 10">
    <name type="scientific">Rhizophlyctis rosea</name>
    <dbReference type="NCBI Taxonomy" id="64517"/>
    <lineage>
        <taxon>Eukaryota</taxon>
        <taxon>Fungi</taxon>
        <taxon>Fungi incertae sedis</taxon>
        <taxon>Chytridiomycota</taxon>
        <taxon>Chytridiomycota incertae sedis</taxon>
        <taxon>Chytridiomycetes</taxon>
        <taxon>Rhizophlyctidales</taxon>
        <taxon>Rhizophlyctidaceae</taxon>
        <taxon>Rhizophlyctis</taxon>
    </lineage>
</organism>
<dbReference type="PANTHER" id="PTHR11831:SF4">
    <property type="entry name" value="SMALL RIBOSOMAL SUBUNIT PROTEIN US4M"/>
    <property type="match status" value="1"/>
</dbReference>
<evidence type="ECO:0000256" key="4">
    <source>
        <dbReference type="ARBA" id="ARBA00022980"/>
    </source>
</evidence>
<evidence type="ECO:0000256" key="6">
    <source>
        <dbReference type="PROSITE-ProRule" id="PRU00182"/>
    </source>
</evidence>
<feature type="domain" description="RNA-binding S4" evidence="8">
    <location>
        <begin position="107"/>
        <end position="165"/>
    </location>
</feature>
<protein>
    <submittedName>
        <fullName evidence="9">Mitochondrial 37S ribosomal protein nam9</fullName>
    </submittedName>
</protein>
<dbReference type="GO" id="GO:0019843">
    <property type="term" value="F:rRNA binding"/>
    <property type="evidence" value="ECO:0007669"/>
    <property type="project" value="UniProtKB-KW"/>
</dbReference>
<accession>A0AAD5SNK8</accession>
<name>A0AAD5SNK8_9FUNG</name>
<evidence type="ECO:0000256" key="2">
    <source>
        <dbReference type="ARBA" id="ARBA00022730"/>
    </source>
</evidence>
<gene>
    <name evidence="9" type="primary">NAM9</name>
    <name evidence="9" type="ORF">HK097_000466</name>
</gene>
<evidence type="ECO:0000256" key="1">
    <source>
        <dbReference type="ARBA" id="ARBA00007465"/>
    </source>
</evidence>
<dbReference type="InterPro" id="IPR018079">
    <property type="entry name" value="Ribosomal_uS4_CS"/>
</dbReference>
<dbReference type="SUPFAM" id="SSF55174">
    <property type="entry name" value="Alpha-L RNA-binding motif"/>
    <property type="match status" value="1"/>
</dbReference>
<evidence type="ECO:0000259" key="8">
    <source>
        <dbReference type="SMART" id="SM00363"/>
    </source>
</evidence>